<feature type="region of interest" description="Disordered" evidence="1">
    <location>
        <begin position="174"/>
        <end position="270"/>
    </location>
</feature>
<feature type="compositionally biased region" description="Gly residues" evidence="1">
    <location>
        <begin position="429"/>
        <end position="441"/>
    </location>
</feature>
<keyword evidence="3" id="KW-1185">Reference proteome</keyword>
<dbReference type="SUPFAM" id="SSF48403">
    <property type="entry name" value="Ankyrin repeat"/>
    <property type="match status" value="1"/>
</dbReference>
<dbReference type="OrthoDB" id="553281at2759"/>
<evidence type="ECO:0000313" key="3">
    <source>
        <dbReference type="Proteomes" id="UP000650467"/>
    </source>
</evidence>
<evidence type="ECO:0000313" key="2">
    <source>
        <dbReference type="EMBL" id="KAG2441642.1"/>
    </source>
</evidence>
<feature type="region of interest" description="Disordered" evidence="1">
    <location>
        <begin position="513"/>
        <end position="556"/>
    </location>
</feature>
<dbReference type="AlphaFoldDB" id="A0A835W5S5"/>
<feature type="region of interest" description="Disordered" evidence="1">
    <location>
        <begin position="117"/>
        <end position="139"/>
    </location>
</feature>
<feature type="region of interest" description="Disordered" evidence="1">
    <location>
        <begin position="586"/>
        <end position="605"/>
    </location>
</feature>
<proteinExistence type="predicted"/>
<evidence type="ECO:0000256" key="1">
    <source>
        <dbReference type="SAM" id="MobiDB-lite"/>
    </source>
</evidence>
<sequence>MGSVAVAETWQHDYTTGGTATHVLAGEESTLQGGAEGFGTTAGGVLAAPAASTTIPLPPFTDLAALDCDDPSNLLRDIWADFPGPDPATHPEGLDSGELERLLELSQLADEGCHAEGEGNAVATPVGDPSGGGHSAQASSALPVGLNASCWQPAGAAAVSAAGSMAPGINGTTWGVEAHPAAPADPVASAPPSHPPPPGPDAAGGQPTGGLSGDFTVSAPQPDGASNSGALPPHPSFGLAAASAHQMPPWQPQQPQHQHQHQPQTQTQTQRLLVPSREQCMQLLGRLIAGGSAGPQFWSAIHTNGGRTTVADLLEHLPQAAAAGANSSNGGDVRCGGAGVGSMPAYATLPVEEVRSLYTPGGGGAAASSTAFPYLGPSRPEVCDYTTGSGGYAKSNFHPFPRDMQQALSDALGAPPQDAAGGRSAAWERGGGSSSGGCGGDGEWPPTPGLYYLLDKEYRTHCLQHHDVTNYKCVKSGHVTHGLHRSLVVRCTGVRQEGGPAAAAAAAAAGVGGAGAGAGDDAAGGAAGGAGGGRRRAKGVTAGGTKGKGKGKAAGGDDGFGGRLVEVEPKKAGYAATFEFGTSWPCVNVAQPPGTPRKPREAQPTGDCVAALTAAPYEAHGHAAPAAVATAGAAAVPAAVAAAGAAPGACPAAEGGAAAAAAADAEMPTPADDRACRRRLDPAASGADSDAQLLLSSQPVKDAARLDDCIRLFMQSAGAATTAYFKVLITEEFGGDLARILRMRDGHPKQYGILNAIIHAALALEGLLAPEQPQEPQKEQQQQQVPRVMSDGMQDKVVALFGVLFGLCGGGGGPGPATDATRRLYLQGDFDWWDTALHTTCRYGLLRVLRWLLPRVDADALMSRTKAGWCPLHTAARAAHKALAVEVTEALLRRGRELRLFEPAALEAGTSVLLCDLTPFNKYYRGVRAREVLDAAMARVWPDGAPRPAVREDVRDEKKLVELMGQLSVSLSLSLARGS</sequence>
<dbReference type="InterPro" id="IPR036770">
    <property type="entry name" value="Ankyrin_rpt-contain_sf"/>
</dbReference>
<organism evidence="2 3">
    <name type="scientific">Chlamydomonas incerta</name>
    <dbReference type="NCBI Taxonomy" id="51695"/>
    <lineage>
        <taxon>Eukaryota</taxon>
        <taxon>Viridiplantae</taxon>
        <taxon>Chlorophyta</taxon>
        <taxon>core chlorophytes</taxon>
        <taxon>Chlorophyceae</taxon>
        <taxon>CS clade</taxon>
        <taxon>Chlamydomonadales</taxon>
        <taxon>Chlamydomonadaceae</taxon>
        <taxon>Chlamydomonas</taxon>
    </lineage>
</organism>
<accession>A0A835W5S5</accession>
<protein>
    <submittedName>
        <fullName evidence="2">Uncharacterized protein</fullName>
    </submittedName>
</protein>
<feature type="compositionally biased region" description="Low complexity" evidence="1">
    <location>
        <begin position="419"/>
        <end position="428"/>
    </location>
</feature>
<gene>
    <name evidence="2" type="ORF">HXX76_003260</name>
</gene>
<comment type="caution">
    <text evidence="2">The sequence shown here is derived from an EMBL/GenBank/DDBJ whole genome shotgun (WGS) entry which is preliminary data.</text>
</comment>
<feature type="compositionally biased region" description="Low complexity" evidence="1">
    <location>
        <begin position="253"/>
        <end position="270"/>
    </location>
</feature>
<feature type="region of interest" description="Disordered" evidence="1">
    <location>
        <begin position="412"/>
        <end position="441"/>
    </location>
</feature>
<feature type="compositionally biased region" description="Low complexity" evidence="1">
    <location>
        <begin position="178"/>
        <end position="191"/>
    </location>
</feature>
<dbReference type="EMBL" id="JAEHOC010000005">
    <property type="protein sequence ID" value="KAG2441642.1"/>
    <property type="molecule type" value="Genomic_DNA"/>
</dbReference>
<reference evidence="2" key="1">
    <citation type="journal article" date="2020" name="bioRxiv">
        <title>Comparative genomics of Chlamydomonas.</title>
        <authorList>
            <person name="Craig R.J."/>
            <person name="Hasan A.R."/>
            <person name="Ness R.W."/>
            <person name="Keightley P.D."/>
        </authorList>
    </citation>
    <scope>NUCLEOTIDE SEQUENCE</scope>
    <source>
        <strain evidence="2">SAG 7.73</strain>
    </source>
</reference>
<name>A0A835W5S5_CHLIN</name>
<dbReference type="Proteomes" id="UP000650467">
    <property type="component" value="Unassembled WGS sequence"/>
</dbReference>
<feature type="compositionally biased region" description="Gly residues" evidence="1">
    <location>
        <begin position="541"/>
        <end position="556"/>
    </location>
</feature>
<dbReference type="Gene3D" id="1.25.40.20">
    <property type="entry name" value="Ankyrin repeat-containing domain"/>
    <property type="match status" value="1"/>
</dbReference>